<protein>
    <submittedName>
        <fullName evidence="3">TonB-dependent receptor</fullName>
    </submittedName>
</protein>
<evidence type="ECO:0000313" key="3">
    <source>
        <dbReference type="EMBL" id="QJR35507.1"/>
    </source>
</evidence>
<dbReference type="Pfam" id="PF13620">
    <property type="entry name" value="CarboxypepD_reg"/>
    <property type="match status" value="1"/>
</dbReference>
<dbReference type="InterPro" id="IPR057601">
    <property type="entry name" value="Oar-like_b-barrel"/>
</dbReference>
<accession>A0A6M4IPT0</accession>
<dbReference type="InterPro" id="IPR039426">
    <property type="entry name" value="TonB-dep_rcpt-like"/>
</dbReference>
<organism evidence="3 4">
    <name type="scientific">Gemmatimonas groenlandica</name>
    <dbReference type="NCBI Taxonomy" id="2732249"/>
    <lineage>
        <taxon>Bacteria</taxon>
        <taxon>Pseudomonadati</taxon>
        <taxon>Gemmatimonadota</taxon>
        <taxon>Gemmatimonadia</taxon>
        <taxon>Gemmatimonadales</taxon>
        <taxon>Gemmatimonadaceae</taxon>
        <taxon>Gemmatimonas</taxon>
    </lineage>
</organism>
<evidence type="ECO:0000256" key="1">
    <source>
        <dbReference type="SAM" id="SignalP"/>
    </source>
</evidence>
<feature type="domain" description="TonB-dependent transporter Oar-like beta-barrel" evidence="2">
    <location>
        <begin position="362"/>
        <end position="1003"/>
    </location>
</feature>
<dbReference type="InterPro" id="IPR008969">
    <property type="entry name" value="CarboxyPept-like_regulatory"/>
</dbReference>
<feature type="chain" id="PRO_5026737803" evidence="1">
    <location>
        <begin position="24"/>
        <end position="1064"/>
    </location>
</feature>
<dbReference type="KEGG" id="ggr:HKW67_08305"/>
<reference evidence="3 4" key="1">
    <citation type="submission" date="2020-05" db="EMBL/GenBank/DDBJ databases">
        <title>Complete genome sequence of Gemmatimonas greenlandica TET16.</title>
        <authorList>
            <person name="Zeng Y."/>
        </authorList>
    </citation>
    <scope>NUCLEOTIDE SEQUENCE [LARGE SCALE GENOMIC DNA]</scope>
    <source>
        <strain evidence="3 4">TET16</strain>
    </source>
</reference>
<sequence>MRLFSVRRIVMMLLAVVMTGVSANRAHSQGTEGFVSGQVRSAAGSPIVGATVTVRNMSTGTQQSRQTDVRGRYVFAQLPIGGPYTLTIRQLGFRPALRSGLMLNLGDRVILDLALDPSATELTAVDVRADRESKRVERVGGSTVVTEREIRQLPIQDRSFADLAILAPTTSRAGTGGIITSSSSIAGGRVTGTDIRVDGVQAKNTIWGAGFGRGPYSISVEAVREFEVVTNVYDVTQGRQGAGAVNVATRAGTNTTNGSLFVYNRNQALTTNTNFLGQNVTSFDNLQFGGSVGGAIVKDKLHYFVAYDRQQVAEPFSTLQVENNADWTRLQVAPDSVTRFLDILRRSYGLGSDRQTGTFDRANTLNTVFGRLDYQISDSHRATLRTTYSDFLYSNSIPDRELSVLESRGNQKSREVQTMGSVKSNLGSRLTNDVRLAYTNRILENEPNTRLPRGLVNVSSTLPSGATGGNQILQFGGQRTSPELQTEESYQLVDVLRFDGDRSAFTVGTDHSLNNLSMFVSIETDGLFQFPNLAALEARRPSSYARLVPLQNLEPRMRQWVYDGGVFAQGEFRVRDDLNVTAGLRADVSAFLTGANPNAAVEGAFGKRTDLSPADFAIQPRAQMTWTPGSAGKNLVRVGSGYFTSQPHYMAHINNLLNDGSQLADVLLTGAAVPTPDFVSYRQSFSNVPGVPAGSGPRPSYINFFGPDFKVPRTWKSDVAYQRRLFNGNLTLGAAAQYAHTSELYRYVDLNLRPTADFTLANEGGRPVFVPATSITAAGGRNPVLARPFSQFQRVLELRSDAGQHQKAFFVDAALRLPRNGSISGSFTINETRDNSSFNCCIAITSVFTPVPGDPRSPTWGASATDFRHKLVLYGATPEIKGFQFSARVIGQSGSPWSATVAQDINGDDVGAGSSFANQNDLAFVFDPAAPGLRAGFADSLRLVYASPQNIASSYLGSTLGQIAERNAIRNPFVTQVDVRFTQKLPTIRGQRAELTLDVFNAAALLNHDWGAVRAVPGANQTLLNVIAFDQASREYRYRVNPNFGRTIKSGNRYQMQLGVRYSF</sequence>
<dbReference type="PANTHER" id="PTHR30069">
    <property type="entry name" value="TONB-DEPENDENT OUTER MEMBRANE RECEPTOR"/>
    <property type="match status" value="1"/>
</dbReference>
<dbReference type="EMBL" id="CP053085">
    <property type="protein sequence ID" value="QJR35507.1"/>
    <property type="molecule type" value="Genomic_DNA"/>
</dbReference>
<proteinExistence type="predicted"/>
<dbReference type="PANTHER" id="PTHR30069:SF46">
    <property type="entry name" value="OAR PROTEIN"/>
    <property type="match status" value="1"/>
</dbReference>
<dbReference type="SUPFAM" id="SSF56935">
    <property type="entry name" value="Porins"/>
    <property type="match status" value="1"/>
</dbReference>
<dbReference type="AlphaFoldDB" id="A0A6M4IPT0"/>
<feature type="signal peptide" evidence="1">
    <location>
        <begin position="1"/>
        <end position="23"/>
    </location>
</feature>
<keyword evidence="4" id="KW-1185">Reference proteome</keyword>
<dbReference type="Proteomes" id="UP000500938">
    <property type="component" value="Chromosome"/>
</dbReference>
<feature type="domain" description="TonB-dependent transporter Oar-like beta-barrel" evidence="2">
    <location>
        <begin position="249"/>
        <end position="315"/>
    </location>
</feature>
<evidence type="ECO:0000313" key="4">
    <source>
        <dbReference type="Proteomes" id="UP000500938"/>
    </source>
</evidence>
<gene>
    <name evidence="3" type="ORF">HKW67_08305</name>
</gene>
<dbReference type="RefSeq" id="WP_171224937.1">
    <property type="nucleotide sequence ID" value="NZ_CP053085.1"/>
</dbReference>
<dbReference type="GO" id="GO:0009279">
    <property type="term" value="C:cell outer membrane"/>
    <property type="evidence" value="ECO:0007669"/>
    <property type="project" value="TreeGrafter"/>
</dbReference>
<evidence type="ECO:0000259" key="2">
    <source>
        <dbReference type="Pfam" id="PF25183"/>
    </source>
</evidence>
<dbReference type="GO" id="GO:0015344">
    <property type="term" value="F:siderophore uptake transmembrane transporter activity"/>
    <property type="evidence" value="ECO:0007669"/>
    <property type="project" value="TreeGrafter"/>
</dbReference>
<dbReference type="Pfam" id="PF25183">
    <property type="entry name" value="OMP_b-brl_4"/>
    <property type="match status" value="2"/>
</dbReference>
<dbReference type="Gene3D" id="2.60.40.1120">
    <property type="entry name" value="Carboxypeptidase-like, regulatory domain"/>
    <property type="match status" value="1"/>
</dbReference>
<dbReference type="SUPFAM" id="SSF49464">
    <property type="entry name" value="Carboxypeptidase regulatory domain-like"/>
    <property type="match status" value="1"/>
</dbReference>
<keyword evidence="1" id="KW-0732">Signal</keyword>
<keyword evidence="3" id="KW-0675">Receptor</keyword>
<name>A0A6M4IPT0_9BACT</name>
<dbReference type="GO" id="GO:0044718">
    <property type="term" value="P:siderophore transmembrane transport"/>
    <property type="evidence" value="ECO:0007669"/>
    <property type="project" value="TreeGrafter"/>
</dbReference>